<dbReference type="GO" id="GO:0140359">
    <property type="term" value="F:ABC-type transporter activity"/>
    <property type="evidence" value="ECO:0007669"/>
    <property type="project" value="InterPro"/>
</dbReference>
<feature type="transmembrane region" description="Helical" evidence="12">
    <location>
        <begin position="1658"/>
        <end position="1683"/>
    </location>
</feature>
<dbReference type="InterPro" id="IPR000639">
    <property type="entry name" value="Epox_hydrolase-like"/>
</dbReference>
<dbReference type="PROSITE" id="PS50893">
    <property type="entry name" value="ABC_TRANSPORTER_2"/>
    <property type="match status" value="2"/>
</dbReference>
<keyword evidence="3" id="KW-0813">Transport</keyword>
<feature type="transmembrane region" description="Helical" evidence="12">
    <location>
        <begin position="1093"/>
        <end position="1113"/>
    </location>
</feature>
<feature type="transmembrane region" description="Helical" evidence="12">
    <location>
        <begin position="1778"/>
        <end position="1796"/>
    </location>
</feature>
<keyword evidence="6" id="KW-0547">Nucleotide-binding</keyword>
<dbReference type="InterPro" id="IPR029058">
    <property type="entry name" value="AB_hydrolase_fold"/>
</dbReference>
<dbReference type="Pfam" id="PF19055">
    <property type="entry name" value="ABC2_membrane_7"/>
    <property type="match status" value="1"/>
</dbReference>
<dbReference type="Pfam" id="PF00561">
    <property type="entry name" value="Abhydrolase_1"/>
    <property type="match status" value="1"/>
</dbReference>
<accession>A0A8H4W4V8</accession>
<feature type="domain" description="ABC transporter" evidence="13">
    <location>
        <begin position="1171"/>
        <end position="1420"/>
    </location>
</feature>
<protein>
    <recommendedName>
        <fullName evidence="13">ABC transporter domain-containing protein</fullName>
    </recommendedName>
</protein>
<evidence type="ECO:0000256" key="4">
    <source>
        <dbReference type="ARBA" id="ARBA00022475"/>
    </source>
</evidence>
<dbReference type="InterPro" id="IPR034003">
    <property type="entry name" value="ABCG_PDR_2"/>
</dbReference>
<dbReference type="GO" id="GO:0005524">
    <property type="term" value="F:ATP binding"/>
    <property type="evidence" value="ECO:0007669"/>
    <property type="project" value="UniProtKB-KW"/>
</dbReference>
<evidence type="ECO:0000256" key="11">
    <source>
        <dbReference type="SAM" id="MobiDB-lite"/>
    </source>
</evidence>
<keyword evidence="7" id="KW-0067">ATP-binding</keyword>
<dbReference type="Proteomes" id="UP000566819">
    <property type="component" value="Unassembled WGS sequence"/>
</dbReference>
<feature type="transmembrane region" description="Helical" evidence="12">
    <location>
        <begin position="982"/>
        <end position="1002"/>
    </location>
</feature>
<dbReference type="Pfam" id="PF00005">
    <property type="entry name" value="ABC_tran"/>
    <property type="match status" value="2"/>
</dbReference>
<name>A0A8H4W4V8_9HELO</name>
<evidence type="ECO:0000256" key="9">
    <source>
        <dbReference type="ARBA" id="ARBA00023136"/>
    </source>
</evidence>
<organism evidence="14 15">
    <name type="scientific">Cudoniella acicularis</name>
    <dbReference type="NCBI Taxonomy" id="354080"/>
    <lineage>
        <taxon>Eukaryota</taxon>
        <taxon>Fungi</taxon>
        <taxon>Dikarya</taxon>
        <taxon>Ascomycota</taxon>
        <taxon>Pezizomycotina</taxon>
        <taxon>Leotiomycetes</taxon>
        <taxon>Helotiales</taxon>
        <taxon>Tricladiaceae</taxon>
        <taxon>Cudoniella</taxon>
    </lineage>
</organism>
<evidence type="ECO:0000256" key="5">
    <source>
        <dbReference type="ARBA" id="ARBA00022692"/>
    </source>
</evidence>
<dbReference type="CDD" id="cd03232">
    <property type="entry name" value="ABCG_PDR_domain2"/>
    <property type="match status" value="1"/>
</dbReference>
<dbReference type="Gene3D" id="3.40.50.1820">
    <property type="entry name" value="alpha/beta hydrolase"/>
    <property type="match status" value="1"/>
</dbReference>
<dbReference type="SMART" id="SM00382">
    <property type="entry name" value="AAA"/>
    <property type="match status" value="2"/>
</dbReference>
<dbReference type="InterPro" id="IPR017871">
    <property type="entry name" value="ABC_transporter-like_CS"/>
</dbReference>
<proteinExistence type="inferred from homology"/>
<comment type="caution">
    <text evidence="14">The sequence shown here is derived from an EMBL/GenBank/DDBJ whole genome shotgun (WGS) entry which is preliminary data.</text>
</comment>
<gene>
    <name evidence="14" type="ORF">G7Y89_g4261</name>
</gene>
<dbReference type="InterPro" id="IPR029481">
    <property type="entry name" value="ABC_trans_N"/>
</dbReference>
<feature type="domain" description="ABC transporter" evidence="13">
    <location>
        <begin position="480"/>
        <end position="732"/>
    </location>
</feature>
<dbReference type="GO" id="GO:0005886">
    <property type="term" value="C:plasma membrane"/>
    <property type="evidence" value="ECO:0007669"/>
    <property type="project" value="UniProtKB-SubCell"/>
</dbReference>
<dbReference type="Gene3D" id="3.40.50.300">
    <property type="entry name" value="P-loop containing nucleotide triphosphate hydrolases"/>
    <property type="match status" value="2"/>
</dbReference>
<dbReference type="OrthoDB" id="245989at2759"/>
<dbReference type="PRINTS" id="PR00412">
    <property type="entry name" value="EPOXHYDRLASE"/>
</dbReference>
<keyword evidence="8 12" id="KW-1133">Transmembrane helix</keyword>
<dbReference type="PROSITE" id="PS00211">
    <property type="entry name" value="ABC_TRANSPORTER_1"/>
    <property type="match status" value="1"/>
</dbReference>
<dbReference type="PANTHER" id="PTHR19241">
    <property type="entry name" value="ATP-BINDING CASSETTE TRANSPORTER"/>
    <property type="match status" value="1"/>
</dbReference>
<dbReference type="Pfam" id="PF01061">
    <property type="entry name" value="ABC2_membrane"/>
    <property type="match status" value="2"/>
</dbReference>
<dbReference type="CDD" id="cd03233">
    <property type="entry name" value="ABCG_PDR_domain1"/>
    <property type="match status" value="1"/>
</dbReference>
<dbReference type="InterPro" id="IPR003439">
    <property type="entry name" value="ABC_transporter-like_ATP-bd"/>
</dbReference>
<feature type="transmembrane region" description="Helical" evidence="12">
    <location>
        <begin position="1623"/>
        <end position="1646"/>
    </location>
</feature>
<comment type="subcellular location">
    <subcellularLocation>
        <location evidence="1">Cell membrane</location>
        <topology evidence="1">Multi-pass membrane protein</topology>
    </subcellularLocation>
</comment>
<evidence type="ECO:0000256" key="6">
    <source>
        <dbReference type="ARBA" id="ARBA00022741"/>
    </source>
</evidence>
<feature type="region of interest" description="Disordered" evidence="11">
    <location>
        <begin position="1136"/>
        <end position="1165"/>
    </location>
</feature>
<dbReference type="InterPro" id="IPR043926">
    <property type="entry name" value="ABCG_dom"/>
</dbReference>
<feature type="transmembrane region" description="Helical" evidence="12">
    <location>
        <begin position="1580"/>
        <end position="1611"/>
    </location>
</feature>
<dbReference type="FunFam" id="3.40.50.300:FF:000054">
    <property type="entry name" value="ABC multidrug transporter atrF"/>
    <property type="match status" value="1"/>
</dbReference>
<evidence type="ECO:0000313" key="14">
    <source>
        <dbReference type="EMBL" id="KAF4633852.1"/>
    </source>
</evidence>
<dbReference type="SUPFAM" id="SSF53474">
    <property type="entry name" value="alpha/beta-Hydrolases"/>
    <property type="match status" value="1"/>
</dbReference>
<dbReference type="Pfam" id="PF14510">
    <property type="entry name" value="ABC_trans_N"/>
    <property type="match status" value="1"/>
</dbReference>
<dbReference type="InterPro" id="IPR000073">
    <property type="entry name" value="AB_hydrolase_1"/>
</dbReference>
<evidence type="ECO:0000256" key="7">
    <source>
        <dbReference type="ARBA" id="ARBA00022840"/>
    </source>
</evidence>
<keyword evidence="4" id="KW-1003">Cell membrane</keyword>
<evidence type="ECO:0000256" key="8">
    <source>
        <dbReference type="ARBA" id="ARBA00022989"/>
    </source>
</evidence>
<evidence type="ECO:0000256" key="1">
    <source>
        <dbReference type="ARBA" id="ARBA00004651"/>
    </source>
</evidence>
<feature type="transmembrane region" description="Helical" evidence="12">
    <location>
        <begin position="949"/>
        <end position="970"/>
    </location>
</feature>
<dbReference type="EMBL" id="JAAMPI010000227">
    <property type="protein sequence ID" value="KAF4633852.1"/>
    <property type="molecule type" value="Genomic_DNA"/>
</dbReference>
<dbReference type="InterPro" id="IPR010929">
    <property type="entry name" value="PDR_CDR_ABC"/>
</dbReference>
<dbReference type="SUPFAM" id="SSF52540">
    <property type="entry name" value="P-loop containing nucleoside triphosphate hydrolases"/>
    <property type="match status" value="2"/>
</dbReference>
<evidence type="ECO:0000256" key="10">
    <source>
        <dbReference type="ARBA" id="ARBA00023180"/>
    </source>
</evidence>
<dbReference type="InterPro" id="IPR027417">
    <property type="entry name" value="P-loop_NTPase"/>
</dbReference>
<evidence type="ECO:0000259" key="13">
    <source>
        <dbReference type="PROSITE" id="PS50893"/>
    </source>
</evidence>
<dbReference type="FunFam" id="3.40.50.300:FF:001465">
    <property type="entry name" value="ABC multidrug transporter (Eurofung)"/>
    <property type="match status" value="1"/>
</dbReference>
<keyword evidence="15" id="KW-1185">Reference proteome</keyword>
<evidence type="ECO:0000256" key="2">
    <source>
        <dbReference type="ARBA" id="ARBA00006012"/>
    </source>
</evidence>
<keyword evidence="9 12" id="KW-0472">Membrane</keyword>
<dbReference type="InterPro" id="IPR034001">
    <property type="entry name" value="ABCG_PDR_1"/>
</dbReference>
<keyword evidence="5 12" id="KW-0812">Transmembrane</keyword>
<sequence>MASKLIPNDPRVTYKKANLNGVAYGYILSEPEGQPLNTIFLIHGFPDMSFGWRYQIPFLTSLGLRVVVPDMMGYGNTDAPDSPTFYTYKRASDDIAALAKELGSSTIILGGHDWGGAVVYRVAQYYPKLISAVFSICTPFMPPMPEYLPKSRLPNFKYQIQFAGTELEEALAGEEKIRQFLTGMYGGRTPAGEPTFAVSHGCFVERLDNNLGPSPLVSKEELDFYAKQYAIHGIHGPLNWYRTGELNFEDDKELLPQTEAGFKFDMPFMFIAGSRDNALPPALSAGMDKHFRSLTRGEEKFKDRDLTKAVDFAKSHSPMSPTRDIPSSVLLDFQRTLSRISKVSTFGFSWDTLARAKSLSGEWGIVRLIYSRVIMTATEPEGYASVVHHGQGNIITRMLTNTSILSERRSNRAYGDSSDDEDEPISLANDWKLMPELKAIQLQGEKDEVKGRRLGVTWTDLTVKGIGADAAINENVGSQFNIPRAIMEGRHQAPLNTIIDNSHGCVKPGEMLLVLGRPGAGCTSLLKMLANRREGYAEVSGDVKWGTLGPKEAGQYRGQIVMNTEDELFFPSLTVGETIDFATRLKVPFNLPSDKQNPAEFQKENRDFLLKSMGISHTHDTKVGNEYVRGVSGGERKRVSIIETMATRGSVYCWDNSTRGLDASTALEYTRAIRALTDIFGFASIITLYQAGNGIYNLFDKVLVLDEGKQIYYGPMKQARPFMEELGFFCDDGANVADFLTGVTVPSERKIRPDFEKSFPRTNLDIRAGYEKSPIKAAMEAEYIYPTTDEAKQRTEDFQIGVQHEKHKSLPKSSPLTVSFVTQVKACVTRQYQILWGNKATFIIKQVSTLAQALIAGSLFYNAPSNSAGLFVKGGALFLSLLFNSLMAMSEVTDSFSGRPILAKHKAFALYHPAAFCIAQITADIPVLLIQISHFSLVLYFMVGLKATAGAFFTFWIFVFATTMAMTALFRAIGAAFSTFDGASKVSGFMVAALIMYNGYMIQKPKMHPWFVWIYWIDPLAYGFNGLLSNELHNTVIPCVATNLVPNGEGYTDLVHQACTGVGGALPGATSVTGDAYLASLSYSHSTLWRNFGILWAWWALYVVITIISTNGWKATAAKSGFLLIPREKAKYNTHHLNNDEESQPEAIKEKKVESSGSSSDETVATDKQLIRNTSVFTWKSLTYIVKTPSGDRTLLDNVQGWVKPGQLGALMGSSGAGKTTLLDVLAQRKTDGTIRGSILVDGRPLSVSFQRSAGYCEQLDVHEPLATVREALDFSALLRQSRTVPREEKLKYVDTIVDLLEMHDIENTLIGTAGAGLSVEQRKRLTIGVELVSKPSILIFLDEPTSGLDGQAAFNIVRFLRKLADVGQAVLVTIHQPSAQLFLQFDSLLLLAKGGKTVYFGDIGDNASTLKDYFTRYDAPCPKDANPAEHMIDVVSGSLSQGKDWNQIWLDSPEHKQTVETLDQIIAEAAAKEPGTSDDGHEFAMPLWEQTKIVTHRMNTSVWRNTDYINNKLALHIGSALFNGFSFWKIGSTVGDLQLRLFTVFNFIFVAPGVIAQLQPLFISRRDIYEAREKKSKMYSWVAFVTGLIVSELPYLCVCAVLYFACWYYTVGFSHSSSKAGATFFVMLFYEFVYTGIGQFVAAYAPNAVFASLANPLVIGTLVSFCGVLVPYAQITAFWRYWLYYLNPFNYLMGSLLVFTTFDAPVRCAESEFAVFDPPSNQTCSQYLSAYQQGMGARTNLTNPDAMAGCKVCQYRQGSDYLAGLNLGSYTDGWRDAGIVVLFAVSSYAMVYLLMKLRTKRSKTAE</sequence>
<evidence type="ECO:0000256" key="3">
    <source>
        <dbReference type="ARBA" id="ARBA00022448"/>
    </source>
</evidence>
<feature type="transmembrane region" description="Helical" evidence="12">
    <location>
        <begin position="1538"/>
        <end position="1559"/>
    </location>
</feature>
<dbReference type="InterPro" id="IPR003593">
    <property type="entry name" value="AAA+_ATPase"/>
</dbReference>
<evidence type="ECO:0000313" key="15">
    <source>
        <dbReference type="Proteomes" id="UP000566819"/>
    </source>
</evidence>
<comment type="similarity">
    <text evidence="2">Belongs to the ABC transporter superfamily. ABCG family. PDR (TC 3.A.1.205) subfamily.</text>
</comment>
<dbReference type="GO" id="GO:0016887">
    <property type="term" value="F:ATP hydrolysis activity"/>
    <property type="evidence" value="ECO:0007669"/>
    <property type="project" value="InterPro"/>
</dbReference>
<keyword evidence="10" id="KW-0325">Glycoprotein</keyword>
<dbReference type="Pfam" id="PF06422">
    <property type="entry name" value="PDR_CDR"/>
    <property type="match status" value="1"/>
</dbReference>
<reference evidence="14 15" key="1">
    <citation type="submission" date="2020-03" db="EMBL/GenBank/DDBJ databases">
        <title>Draft Genome Sequence of Cudoniella acicularis.</title>
        <authorList>
            <person name="Buettner E."/>
            <person name="Kellner H."/>
        </authorList>
    </citation>
    <scope>NUCLEOTIDE SEQUENCE [LARGE SCALE GENOMIC DNA]</scope>
    <source>
        <strain evidence="14 15">DSM 108380</strain>
    </source>
</reference>
<dbReference type="InterPro" id="IPR013525">
    <property type="entry name" value="ABC2_TM"/>
</dbReference>
<evidence type="ECO:0000256" key="12">
    <source>
        <dbReference type="SAM" id="Phobius"/>
    </source>
</evidence>